<dbReference type="InterPro" id="IPR027268">
    <property type="entry name" value="Peptidase_M4/M1_CTD_sf"/>
</dbReference>
<evidence type="ECO:0000256" key="4">
    <source>
        <dbReference type="ARBA" id="ARBA00022723"/>
    </source>
</evidence>
<evidence type="ECO:0000256" key="2">
    <source>
        <dbReference type="ARBA" id="ARBA00022438"/>
    </source>
</evidence>
<dbReference type="PANTHER" id="PTHR11533">
    <property type="entry name" value="PROTEASE M1 ZINC METALLOPROTEASE"/>
    <property type="match status" value="1"/>
</dbReference>
<evidence type="ECO:0000256" key="5">
    <source>
        <dbReference type="ARBA" id="ARBA00022801"/>
    </source>
</evidence>
<evidence type="ECO:0000256" key="3">
    <source>
        <dbReference type="ARBA" id="ARBA00022670"/>
    </source>
</evidence>
<dbReference type="GO" id="GO:0008270">
    <property type="term" value="F:zinc ion binding"/>
    <property type="evidence" value="ECO:0007669"/>
    <property type="project" value="UniProtKB-UniRule"/>
</dbReference>
<dbReference type="InterPro" id="IPR045357">
    <property type="entry name" value="Aminopeptidase_N-like_N"/>
</dbReference>
<dbReference type="GO" id="GO:0043171">
    <property type="term" value="P:peptide catabolic process"/>
    <property type="evidence" value="ECO:0007669"/>
    <property type="project" value="TreeGrafter"/>
</dbReference>
<dbReference type="SUPFAM" id="SSF63737">
    <property type="entry name" value="Leukotriene A4 hydrolase N-terminal domain"/>
    <property type="match status" value="1"/>
</dbReference>
<organism evidence="15 16">
    <name type="scientific">Parastrongyloides trichosuri</name>
    <name type="common">Possum-specific nematode worm</name>
    <dbReference type="NCBI Taxonomy" id="131310"/>
    <lineage>
        <taxon>Eukaryota</taxon>
        <taxon>Metazoa</taxon>
        <taxon>Ecdysozoa</taxon>
        <taxon>Nematoda</taxon>
        <taxon>Chromadorea</taxon>
        <taxon>Rhabditida</taxon>
        <taxon>Tylenchina</taxon>
        <taxon>Panagrolaimomorpha</taxon>
        <taxon>Strongyloidoidea</taxon>
        <taxon>Strongyloididae</taxon>
        <taxon>Parastrongyloides</taxon>
    </lineage>
</organism>
<dbReference type="InterPro" id="IPR024571">
    <property type="entry name" value="ERAP1-like_C_dom"/>
</dbReference>
<dbReference type="GO" id="GO:0005615">
    <property type="term" value="C:extracellular space"/>
    <property type="evidence" value="ECO:0007669"/>
    <property type="project" value="TreeGrafter"/>
</dbReference>
<evidence type="ECO:0000259" key="12">
    <source>
        <dbReference type="Pfam" id="PF01433"/>
    </source>
</evidence>
<feature type="binding site" evidence="9">
    <location>
        <position position="197"/>
    </location>
    <ligand>
        <name>Zn(2+)</name>
        <dbReference type="ChEBI" id="CHEBI:29105"/>
        <note>catalytic</note>
    </ligand>
</feature>
<dbReference type="Proteomes" id="UP000038045">
    <property type="component" value="Unplaced"/>
</dbReference>
<dbReference type="PANTHER" id="PTHR11533:SF174">
    <property type="entry name" value="PUROMYCIN-SENSITIVE AMINOPEPTIDASE-RELATED"/>
    <property type="match status" value="1"/>
</dbReference>
<dbReference type="PRINTS" id="PR00756">
    <property type="entry name" value="ALADIPTASE"/>
</dbReference>
<comment type="cofactor">
    <cofactor evidence="9 11">
        <name>Zn(2+)</name>
        <dbReference type="ChEBI" id="CHEBI:29105"/>
    </cofactor>
    <text evidence="9 11">Binds 1 zinc ion per subunit.</text>
</comment>
<evidence type="ECO:0000259" key="14">
    <source>
        <dbReference type="Pfam" id="PF17900"/>
    </source>
</evidence>
<proteinExistence type="inferred from homology"/>
<keyword evidence="15" id="KW-1185">Reference proteome</keyword>
<accession>A0A0N4Z7I7</accession>
<dbReference type="WBParaSite" id="PTRK_0000314200.1">
    <property type="protein sequence ID" value="PTRK_0000314200.1"/>
    <property type="gene ID" value="PTRK_0000314200"/>
</dbReference>
<feature type="domain" description="ERAP1-like C-terminal" evidence="13">
    <location>
        <begin position="424"/>
        <end position="746"/>
    </location>
</feature>
<dbReference type="Gene3D" id="1.25.50.20">
    <property type="match status" value="1"/>
</dbReference>
<dbReference type="InterPro" id="IPR034016">
    <property type="entry name" value="M1_APN-typ"/>
</dbReference>
<evidence type="ECO:0000256" key="1">
    <source>
        <dbReference type="ARBA" id="ARBA00010136"/>
    </source>
</evidence>
<dbReference type="InterPro" id="IPR014782">
    <property type="entry name" value="Peptidase_M1_dom"/>
</dbReference>
<keyword evidence="2 11" id="KW-0031">Aminopeptidase</keyword>
<feature type="domain" description="Peptidase M1 membrane alanine aminopeptidase" evidence="12">
    <location>
        <begin position="125"/>
        <end position="342"/>
    </location>
</feature>
<dbReference type="Gene3D" id="2.60.40.1730">
    <property type="entry name" value="tricorn interacting facor f3 domain"/>
    <property type="match status" value="1"/>
</dbReference>
<dbReference type="InterPro" id="IPR001930">
    <property type="entry name" value="Peptidase_M1"/>
</dbReference>
<dbReference type="AlphaFoldDB" id="A0A0N4Z7I7"/>
<dbReference type="FunFam" id="1.10.390.10:FF:000001">
    <property type="entry name" value="Aminopeptidase"/>
    <property type="match status" value="1"/>
</dbReference>
<feature type="domain" description="Aminopeptidase N-like N-terminal" evidence="14">
    <location>
        <begin position="1"/>
        <end position="88"/>
    </location>
</feature>
<keyword evidence="6 9" id="KW-0862">Zinc</keyword>
<evidence type="ECO:0000259" key="13">
    <source>
        <dbReference type="Pfam" id="PF11838"/>
    </source>
</evidence>
<feature type="binding site" evidence="9">
    <location>
        <position position="220"/>
    </location>
    <ligand>
        <name>Zn(2+)</name>
        <dbReference type="ChEBI" id="CHEBI:29105"/>
        <note>catalytic</note>
    </ligand>
</feature>
<evidence type="ECO:0000256" key="11">
    <source>
        <dbReference type="RuleBase" id="RU364040"/>
    </source>
</evidence>
<name>A0A0N4Z7I7_PARTI</name>
<feature type="site" description="Transition state stabilizer" evidence="10">
    <location>
        <position position="283"/>
    </location>
</feature>
<dbReference type="STRING" id="131310.A0A0N4Z7I7"/>
<dbReference type="Pfam" id="PF01433">
    <property type="entry name" value="Peptidase_M1"/>
    <property type="match status" value="1"/>
</dbReference>
<evidence type="ECO:0000256" key="7">
    <source>
        <dbReference type="ARBA" id="ARBA00023049"/>
    </source>
</evidence>
<dbReference type="Gene3D" id="1.10.390.10">
    <property type="entry name" value="Neutral Protease Domain 2"/>
    <property type="match status" value="1"/>
</dbReference>
<dbReference type="CDD" id="cd09601">
    <property type="entry name" value="M1_APN-Q_like"/>
    <property type="match status" value="1"/>
</dbReference>
<dbReference type="GO" id="GO:0005737">
    <property type="term" value="C:cytoplasm"/>
    <property type="evidence" value="ECO:0007669"/>
    <property type="project" value="TreeGrafter"/>
</dbReference>
<feature type="active site" description="Proton acceptor" evidence="8">
    <location>
        <position position="198"/>
    </location>
</feature>
<feature type="binding site" evidence="9">
    <location>
        <position position="201"/>
    </location>
    <ligand>
        <name>Zn(2+)</name>
        <dbReference type="ChEBI" id="CHEBI:29105"/>
        <note>catalytic</note>
    </ligand>
</feature>
<keyword evidence="4 9" id="KW-0479">Metal-binding</keyword>
<sequence length="768" mass="89125">MIGFYKSSYKDSKGNTKYLASTQFESTYARQAFPCFDEPTFKATFEISLQVDKNLTALSNGELKNVDQTDDGSKIYNFKSSMYMSSYLVAFIIGEFDYVQAYLPGNNQTRIRVYTLPGKTNQAQYALETGVKSIQFFNKWFNFSYPLPKMDMLAVPDFAFGAMENTGILTFRENALLMDSDKSSINQKTYMATIISHEIIHQWFGNIVTMEWWDQLWLKEGFASFLEYVGIDDYYKDLNIWKAFENEEILPAFSLDSLRSSHPMEVPINNPSELEDIYDDITYRKSSSIIRMLYNYLGKDTFKKALQIYIKNNAYKNTIPTDLWKALAEASGKNITEMMATWTKQMGYPVVSVSEEIDGTSRKLHFKQRRYLADGSDSKGEIPWHIPITIKVISKNNITQKYKRIMKQYEESFTFESIHSLDTLIINPGTVGFYRVQYSKHMLHKIFSEITKNKISPENLFSIANDVYALVRVGKLDVSYFIKLLEITKDEENYDLHSIISKGISSCHHILEKMNNTESINKFNKFIVKTFLPLFEKIGWDAIKSEKQDITKLRPLLIKLLAMAKHQETIYMARYIFDEHYKNNSHIDPNLRSVIFSIIGEEDGIKGNDKLKDIYEKSTFPEEAIDSLIAMGKINNIQRLKELFEYAFVENKVRKQNLLFFFYGALSTDTGKDYAYDYFIKNMDLLLEKFGGVNTSTFQKFLNSVSLANPSKDKANEIETFFKCNLDCKTQGTIDRTLKQTTERMRNIHLKRKIIGPSLVKYMKKQDL</sequence>
<dbReference type="Pfam" id="PF17900">
    <property type="entry name" value="Peptidase_M1_N"/>
    <property type="match status" value="1"/>
</dbReference>
<comment type="similarity">
    <text evidence="1 11">Belongs to the peptidase M1 family.</text>
</comment>
<evidence type="ECO:0000256" key="9">
    <source>
        <dbReference type="PIRSR" id="PIRSR634016-3"/>
    </source>
</evidence>
<reference evidence="16" key="1">
    <citation type="submission" date="2017-02" db="UniProtKB">
        <authorList>
            <consortium name="WormBaseParasite"/>
        </authorList>
    </citation>
    <scope>IDENTIFICATION</scope>
</reference>
<protein>
    <recommendedName>
        <fullName evidence="11">Aminopeptidase</fullName>
        <ecNumber evidence="11">3.4.11.-</ecNumber>
    </recommendedName>
</protein>
<evidence type="ECO:0000256" key="10">
    <source>
        <dbReference type="PIRSR" id="PIRSR634016-4"/>
    </source>
</evidence>
<dbReference type="InterPro" id="IPR050344">
    <property type="entry name" value="Peptidase_M1_aminopeptidases"/>
</dbReference>
<evidence type="ECO:0000256" key="8">
    <source>
        <dbReference type="PIRSR" id="PIRSR634016-1"/>
    </source>
</evidence>
<dbReference type="Pfam" id="PF11838">
    <property type="entry name" value="ERAP1_C"/>
    <property type="match status" value="1"/>
</dbReference>
<dbReference type="GO" id="GO:0042277">
    <property type="term" value="F:peptide binding"/>
    <property type="evidence" value="ECO:0007669"/>
    <property type="project" value="TreeGrafter"/>
</dbReference>
<dbReference type="EC" id="3.4.11.-" evidence="11"/>
<dbReference type="SUPFAM" id="SSF55486">
    <property type="entry name" value="Metalloproteases ('zincins'), catalytic domain"/>
    <property type="match status" value="1"/>
</dbReference>
<evidence type="ECO:0000313" key="16">
    <source>
        <dbReference type="WBParaSite" id="PTRK_0000314200.1"/>
    </source>
</evidence>
<dbReference type="GO" id="GO:0070006">
    <property type="term" value="F:metalloaminopeptidase activity"/>
    <property type="evidence" value="ECO:0007669"/>
    <property type="project" value="TreeGrafter"/>
</dbReference>
<evidence type="ECO:0000256" key="6">
    <source>
        <dbReference type="ARBA" id="ARBA00022833"/>
    </source>
</evidence>
<keyword evidence="3 11" id="KW-0645">Protease</keyword>
<evidence type="ECO:0000313" key="15">
    <source>
        <dbReference type="Proteomes" id="UP000038045"/>
    </source>
</evidence>
<dbReference type="GO" id="GO:0016020">
    <property type="term" value="C:membrane"/>
    <property type="evidence" value="ECO:0007669"/>
    <property type="project" value="TreeGrafter"/>
</dbReference>
<dbReference type="InterPro" id="IPR042097">
    <property type="entry name" value="Aminopeptidase_N-like_N_sf"/>
</dbReference>
<keyword evidence="5 11" id="KW-0378">Hydrolase</keyword>
<dbReference type="GO" id="GO:0006508">
    <property type="term" value="P:proteolysis"/>
    <property type="evidence" value="ECO:0007669"/>
    <property type="project" value="UniProtKB-KW"/>
</dbReference>
<keyword evidence="7 11" id="KW-0482">Metalloprotease</keyword>
<dbReference type="Gene3D" id="2.60.40.1910">
    <property type="match status" value="1"/>
</dbReference>